<evidence type="ECO:0008006" key="3">
    <source>
        <dbReference type="Google" id="ProtNLM"/>
    </source>
</evidence>
<sequence length="425" mass="44935">MRKTLLALAVAVPAAAALAAWWWLPSRQELAARLAQQAEAALGVGVHIGALDWRLLPRPALELRDLATEQQRPLELRRVVVQPRLLPLLAGRVELHRLELDGGTIVQRTLRELGRGTSQQKKPTAPLAIELDGLAIRDLTWVSHSGVAVVYAGDLAFDAGLQLREARFWRPGLEPVAELQVTRQAPAPDASTQRFSLRARLAGGSAEGEATLHTAADGGLRLQGALAPRGVELQQALAAFNRTSPVGGKADGQTRLSASGENPLALAQSLRTSTRFTVRPATLLRFDLQRAVDTLGREHQGQTRLDLLEGQVETQNTPGQGMEIRFTDIRAHAGALTASGSARLHERRLQAKAAVDVVDGVVGLPMTVQGTLGELQVQVSKAPAIGAAAGTMVLPGIGTAIGAAIGRMLGGDGDAPEAPAAAPRR</sequence>
<dbReference type="PANTHER" id="PTHR30441">
    <property type="entry name" value="DUF748 DOMAIN-CONTAINING PROTEIN"/>
    <property type="match status" value="1"/>
</dbReference>
<proteinExistence type="predicted"/>
<dbReference type="Proteomes" id="UP000626210">
    <property type="component" value="Unassembled WGS sequence"/>
</dbReference>
<comment type="caution">
    <text evidence="1">The sequence shown here is derived from an EMBL/GenBank/DDBJ whole genome shotgun (WGS) entry which is preliminary data.</text>
</comment>
<name>A0ABQ3G119_9BURK</name>
<protein>
    <recommendedName>
        <fullName evidence="3">AsmA-like C-terminal domain-containing protein</fullName>
    </recommendedName>
</protein>
<evidence type="ECO:0000313" key="1">
    <source>
        <dbReference type="EMBL" id="GHC82057.1"/>
    </source>
</evidence>
<gene>
    <name evidence="1" type="ORF">GCM10007320_24930</name>
</gene>
<keyword evidence="2" id="KW-1185">Reference proteome</keyword>
<dbReference type="InterPro" id="IPR052894">
    <property type="entry name" value="AsmA-related"/>
</dbReference>
<dbReference type="RefSeq" id="WP_189687270.1">
    <property type="nucleotide sequence ID" value="NZ_BMYK01000006.1"/>
</dbReference>
<accession>A0ABQ3G119</accession>
<dbReference type="EMBL" id="BMYK01000006">
    <property type="protein sequence ID" value="GHC82057.1"/>
    <property type="molecule type" value="Genomic_DNA"/>
</dbReference>
<organism evidence="1 2">
    <name type="scientific">Pseudorhodoferax aquiterrae</name>
    <dbReference type="NCBI Taxonomy" id="747304"/>
    <lineage>
        <taxon>Bacteria</taxon>
        <taxon>Pseudomonadati</taxon>
        <taxon>Pseudomonadota</taxon>
        <taxon>Betaproteobacteria</taxon>
        <taxon>Burkholderiales</taxon>
        <taxon>Comamonadaceae</taxon>
    </lineage>
</organism>
<evidence type="ECO:0000313" key="2">
    <source>
        <dbReference type="Proteomes" id="UP000626210"/>
    </source>
</evidence>
<dbReference type="PANTHER" id="PTHR30441:SF8">
    <property type="entry name" value="DUF748 DOMAIN-CONTAINING PROTEIN"/>
    <property type="match status" value="1"/>
</dbReference>
<reference evidence="2" key="1">
    <citation type="journal article" date="2019" name="Int. J. Syst. Evol. Microbiol.">
        <title>The Global Catalogue of Microorganisms (GCM) 10K type strain sequencing project: providing services to taxonomists for standard genome sequencing and annotation.</title>
        <authorList>
            <consortium name="The Broad Institute Genomics Platform"/>
            <consortium name="The Broad Institute Genome Sequencing Center for Infectious Disease"/>
            <person name="Wu L."/>
            <person name="Ma J."/>
        </authorList>
    </citation>
    <scope>NUCLEOTIDE SEQUENCE [LARGE SCALE GENOMIC DNA]</scope>
    <source>
        <strain evidence="2">KCTC 23314</strain>
    </source>
</reference>